<comment type="caution">
    <text evidence="1">The sequence shown here is derived from an EMBL/GenBank/DDBJ whole genome shotgun (WGS) entry which is preliminary data.</text>
</comment>
<evidence type="ECO:0000313" key="1">
    <source>
        <dbReference type="EMBL" id="KAH7954765.1"/>
    </source>
</evidence>
<sequence length="353" mass="39785">MSLELRDDIRRRVCQNSGMGSAFTPVVGTEMMHPVRRPLPAECFDNTSPIVFLPSATTVVSRATLPGTATLPTTSPAAELGRRRGRREAEDAFDMPDDVFRQHFRPRKETVLWLCDDVTQELEGVRSTALSVERQVLCAVRWERGDDWRDGACGQQVRTTRGGGNRPRRDPQKVGPLPEDVGGKGSRERRFPSTRGIPGVIGCVDGSLIAIIAPKGDNKAAYKSEPAVTKKLEVLRLRDLSKKLRYRQKLVDQLWIRWKKKYLLELRALHIYPSHPSSCLQVDDAVLIEEPNMSRGIWPLGRVVDVFPGQDGIIRACRVKAQDGKFIRRPVQKLYKLELHNATGGREYVEKDE</sequence>
<keyword evidence="2" id="KW-1185">Reference proteome</keyword>
<accession>A0ACB8D031</accession>
<organism evidence="1 2">
    <name type="scientific">Dermacentor silvarum</name>
    <name type="common">Tick</name>
    <dbReference type="NCBI Taxonomy" id="543639"/>
    <lineage>
        <taxon>Eukaryota</taxon>
        <taxon>Metazoa</taxon>
        <taxon>Ecdysozoa</taxon>
        <taxon>Arthropoda</taxon>
        <taxon>Chelicerata</taxon>
        <taxon>Arachnida</taxon>
        <taxon>Acari</taxon>
        <taxon>Parasitiformes</taxon>
        <taxon>Ixodida</taxon>
        <taxon>Ixodoidea</taxon>
        <taxon>Ixodidae</taxon>
        <taxon>Rhipicephalinae</taxon>
        <taxon>Dermacentor</taxon>
    </lineage>
</organism>
<proteinExistence type="predicted"/>
<name>A0ACB8D031_DERSI</name>
<evidence type="ECO:0000313" key="2">
    <source>
        <dbReference type="Proteomes" id="UP000821865"/>
    </source>
</evidence>
<reference evidence="1" key="1">
    <citation type="submission" date="2020-05" db="EMBL/GenBank/DDBJ databases">
        <title>Large-scale comparative analyses of tick genomes elucidate their genetic diversity and vector capacities.</title>
        <authorList>
            <person name="Jia N."/>
            <person name="Wang J."/>
            <person name="Shi W."/>
            <person name="Du L."/>
            <person name="Sun Y."/>
            <person name="Zhan W."/>
            <person name="Jiang J."/>
            <person name="Wang Q."/>
            <person name="Zhang B."/>
            <person name="Ji P."/>
            <person name="Sakyi L.B."/>
            <person name="Cui X."/>
            <person name="Yuan T."/>
            <person name="Jiang B."/>
            <person name="Yang W."/>
            <person name="Lam T.T.-Y."/>
            <person name="Chang Q."/>
            <person name="Ding S."/>
            <person name="Wang X."/>
            <person name="Zhu J."/>
            <person name="Ruan X."/>
            <person name="Zhao L."/>
            <person name="Wei J."/>
            <person name="Que T."/>
            <person name="Du C."/>
            <person name="Cheng J."/>
            <person name="Dai P."/>
            <person name="Han X."/>
            <person name="Huang E."/>
            <person name="Gao Y."/>
            <person name="Liu J."/>
            <person name="Shao H."/>
            <person name="Ye R."/>
            <person name="Li L."/>
            <person name="Wei W."/>
            <person name="Wang X."/>
            <person name="Wang C."/>
            <person name="Yang T."/>
            <person name="Huo Q."/>
            <person name="Li W."/>
            <person name="Guo W."/>
            <person name="Chen H."/>
            <person name="Zhou L."/>
            <person name="Ni X."/>
            <person name="Tian J."/>
            <person name="Zhou Y."/>
            <person name="Sheng Y."/>
            <person name="Liu T."/>
            <person name="Pan Y."/>
            <person name="Xia L."/>
            <person name="Li J."/>
            <person name="Zhao F."/>
            <person name="Cao W."/>
        </authorList>
    </citation>
    <scope>NUCLEOTIDE SEQUENCE</scope>
    <source>
        <strain evidence="1">Dsil-2018</strain>
    </source>
</reference>
<protein>
    <submittedName>
        <fullName evidence="1">Uncharacterized protein</fullName>
    </submittedName>
</protein>
<dbReference type="EMBL" id="CM023473">
    <property type="protein sequence ID" value="KAH7954765.1"/>
    <property type="molecule type" value="Genomic_DNA"/>
</dbReference>
<gene>
    <name evidence="1" type="ORF">HPB49_021650</name>
</gene>
<dbReference type="Proteomes" id="UP000821865">
    <property type="component" value="Chromosome 4"/>
</dbReference>